<feature type="transmembrane region" description="Helical" evidence="1">
    <location>
        <begin position="30"/>
        <end position="49"/>
    </location>
</feature>
<accession>A0A1F8BKY4</accession>
<keyword evidence="1" id="KW-0472">Membrane</keyword>
<dbReference type="InterPro" id="IPR000073">
    <property type="entry name" value="AB_hydrolase_1"/>
</dbReference>
<proteinExistence type="predicted"/>
<dbReference type="PRINTS" id="PR00111">
    <property type="entry name" value="ABHYDROLASE"/>
</dbReference>
<organism evidence="3 4">
    <name type="scientific">Candidatus Woesebacteria bacterium RIFCSPLOWO2_01_FULL_39_25</name>
    <dbReference type="NCBI Taxonomy" id="1802521"/>
    <lineage>
        <taxon>Bacteria</taxon>
        <taxon>Candidatus Woeseibacteriota</taxon>
    </lineage>
</organism>
<dbReference type="GO" id="GO:0016020">
    <property type="term" value="C:membrane"/>
    <property type="evidence" value="ECO:0007669"/>
    <property type="project" value="TreeGrafter"/>
</dbReference>
<comment type="caution">
    <text evidence="3">The sequence shown here is derived from an EMBL/GenBank/DDBJ whole genome shotgun (WGS) entry which is preliminary data.</text>
</comment>
<reference evidence="3 4" key="1">
    <citation type="journal article" date="2016" name="Nat. Commun.">
        <title>Thousands of microbial genomes shed light on interconnected biogeochemical processes in an aquifer system.</title>
        <authorList>
            <person name="Anantharaman K."/>
            <person name="Brown C.T."/>
            <person name="Hug L.A."/>
            <person name="Sharon I."/>
            <person name="Castelle C.J."/>
            <person name="Probst A.J."/>
            <person name="Thomas B.C."/>
            <person name="Singh A."/>
            <person name="Wilkins M.J."/>
            <person name="Karaoz U."/>
            <person name="Brodie E.L."/>
            <person name="Williams K.H."/>
            <person name="Hubbard S.S."/>
            <person name="Banfield J.F."/>
        </authorList>
    </citation>
    <scope>NUCLEOTIDE SEQUENCE [LARGE SCALE GENOMIC DNA]</scope>
</reference>
<dbReference type="STRING" id="1802521.A2893_06360"/>
<dbReference type="PANTHER" id="PTHR43798:SF33">
    <property type="entry name" value="HYDROLASE, PUTATIVE (AFU_ORTHOLOGUE AFUA_2G14860)-RELATED"/>
    <property type="match status" value="1"/>
</dbReference>
<dbReference type="PANTHER" id="PTHR43798">
    <property type="entry name" value="MONOACYLGLYCEROL LIPASE"/>
    <property type="match status" value="1"/>
</dbReference>
<gene>
    <name evidence="3" type="ORF">A2893_06360</name>
</gene>
<dbReference type="Proteomes" id="UP000176725">
    <property type="component" value="Unassembled WGS sequence"/>
</dbReference>
<name>A0A1F8BKY4_9BACT</name>
<evidence type="ECO:0000313" key="3">
    <source>
        <dbReference type="EMBL" id="OGM64620.1"/>
    </source>
</evidence>
<dbReference type="AlphaFoldDB" id="A0A1F8BKY4"/>
<evidence type="ECO:0000313" key="4">
    <source>
        <dbReference type="Proteomes" id="UP000176725"/>
    </source>
</evidence>
<dbReference type="InterPro" id="IPR029058">
    <property type="entry name" value="AB_hydrolase_fold"/>
</dbReference>
<protein>
    <recommendedName>
        <fullName evidence="2">AB hydrolase-1 domain-containing protein</fullName>
    </recommendedName>
</protein>
<dbReference type="InterPro" id="IPR050266">
    <property type="entry name" value="AB_hydrolase_sf"/>
</dbReference>
<dbReference type="Pfam" id="PF00561">
    <property type="entry name" value="Abhydrolase_1"/>
    <property type="match status" value="1"/>
</dbReference>
<dbReference type="SUPFAM" id="SSF53474">
    <property type="entry name" value="alpha/beta-Hydrolases"/>
    <property type="match status" value="1"/>
</dbReference>
<sequence length="140" mass="16159">MHLQNLQIHKEIIRYLDKNLQTYVFGNGSIYVLALPSFPHSGIYFWWLFSHQNLDKYKIISFDLPGWIGESDDYKKDEKYSIEDSVELAKTVINHYTNGPVNIFGYSFGAPIALKIAADWPKRILRLVFVSPVIHGNKLG</sequence>
<dbReference type="Gene3D" id="3.40.50.1820">
    <property type="entry name" value="alpha/beta hydrolase"/>
    <property type="match status" value="1"/>
</dbReference>
<evidence type="ECO:0000256" key="1">
    <source>
        <dbReference type="SAM" id="Phobius"/>
    </source>
</evidence>
<dbReference type="EMBL" id="MGHH01000008">
    <property type="protein sequence ID" value="OGM64620.1"/>
    <property type="molecule type" value="Genomic_DNA"/>
</dbReference>
<keyword evidence="1" id="KW-1133">Transmembrane helix</keyword>
<feature type="domain" description="AB hydrolase-1" evidence="2">
    <location>
        <begin position="32"/>
        <end position="132"/>
    </location>
</feature>
<keyword evidence="1" id="KW-0812">Transmembrane</keyword>
<evidence type="ECO:0000259" key="2">
    <source>
        <dbReference type="Pfam" id="PF00561"/>
    </source>
</evidence>